<feature type="transmembrane region" description="Helical" evidence="6">
    <location>
        <begin position="87"/>
        <end position="105"/>
    </location>
</feature>
<dbReference type="PROSITE" id="PS50850">
    <property type="entry name" value="MFS"/>
    <property type="match status" value="1"/>
</dbReference>
<evidence type="ECO:0000313" key="9">
    <source>
        <dbReference type="Proteomes" id="UP000245771"/>
    </source>
</evidence>
<reference evidence="8 9" key="1">
    <citation type="journal article" date="2018" name="Mol. Biol. Evol.">
        <title>Broad Genomic Sampling Reveals a Smut Pathogenic Ancestry of the Fungal Clade Ustilaginomycotina.</title>
        <authorList>
            <person name="Kijpornyongpan T."/>
            <person name="Mondo S.J."/>
            <person name="Barry K."/>
            <person name="Sandor L."/>
            <person name="Lee J."/>
            <person name="Lipzen A."/>
            <person name="Pangilinan J."/>
            <person name="LaButti K."/>
            <person name="Hainaut M."/>
            <person name="Henrissat B."/>
            <person name="Grigoriev I.V."/>
            <person name="Spatafora J.W."/>
            <person name="Aime M.C."/>
        </authorList>
    </citation>
    <scope>NUCLEOTIDE SEQUENCE [LARGE SCALE GENOMIC DNA]</scope>
    <source>
        <strain evidence="8 9">MCA 3882</strain>
    </source>
</reference>
<dbReference type="Gene3D" id="1.20.1250.20">
    <property type="entry name" value="MFS general substrate transporter like domains"/>
    <property type="match status" value="2"/>
</dbReference>
<feature type="transmembrane region" description="Helical" evidence="6">
    <location>
        <begin position="52"/>
        <end position="75"/>
    </location>
</feature>
<organism evidence="8 9">
    <name type="scientific">Meira miltonrushii</name>
    <dbReference type="NCBI Taxonomy" id="1280837"/>
    <lineage>
        <taxon>Eukaryota</taxon>
        <taxon>Fungi</taxon>
        <taxon>Dikarya</taxon>
        <taxon>Basidiomycota</taxon>
        <taxon>Ustilaginomycotina</taxon>
        <taxon>Exobasidiomycetes</taxon>
        <taxon>Exobasidiales</taxon>
        <taxon>Brachybasidiaceae</taxon>
        <taxon>Meira</taxon>
    </lineage>
</organism>
<keyword evidence="9" id="KW-1185">Reference proteome</keyword>
<feature type="transmembrane region" description="Helical" evidence="6">
    <location>
        <begin position="143"/>
        <end position="163"/>
    </location>
</feature>
<evidence type="ECO:0000256" key="4">
    <source>
        <dbReference type="ARBA" id="ARBA00022989"/>
    </source>
</evidence>
<evidence type="ECO:0000256" key="6">
    <source>
        <dbReference type="SAM" id="Phobius"/>
    </source>
</evidence>
<dbReference type="STRING" id="1280837.A0A316V5V1"/>
<feature type="transmembrane region" description="Helical" evidence="6">
    <location>
        <begin position="399"/>
        <end position="421"/>
    </location>
</feature>
<keyword evidence="4 6" id="KW-1133">Transmembrane helix</keyword>
<dbReference type="InParanoid" id="A0A316V5V1"/>
<dbReference type="SUPFAM" id="SSF103473">
    <property type="entry name" value="MFS general substrate transporter"/>
    <property type="match status" value="1"/>
</dbReference>
<dbReference type="Proteomes" id="UP000245771">
    <property type="component" value="Unassembled WGS sequence"/>
</dbReference>
<evidence type="ECO:0000313" key="8">
    <source>
        <dbReference type="EMBL" id="PWN32408.1"/>
    </source>
</evidence>
<gene>
    <name evidence="8" type="ORF">FA14DRAFT_112110</name>
</gene>
<dbReference type="Pfam" id="PF07690">
    <property type="entry name" value="MFS_1"/>
    <property type="match status" value="1"/>
</dbReference>
<proteinExistence type="predicted"/>
<evidence type="ECO:0000259" key="7">
    <source>
        <dbReference type="PROSITE" id="PS50850"/>
    </source>
</evidence>
<feature type="transmembrane region" description="Helical" evidence="6">
    <location>
        <begin position="336"/>
        <end position="355"/>
    </location>
</feature>
<dbReference type="PANTHER" id="PTHR43791:SF36">
    <property type="entry name" value="TRANSPORTER, PUTATIVE (AFU_ORTHOLOGUE AFUA_6G08340)-RELATED"/>
    <property type="match status" value="1"/>
</dbReference>
<feature type="domain" description="Major facilitator superfamily (MFS) profile" evidence="7">
    <location>
        <begin position="15"/>
        <end position="454"/>
    </location>
</feature>
<dbReference type="EMBL" id="KZ819606">
    <property type="protein sequence ID" value="PWN32408.1"/>
    <property type="molecule type" value="Genomic_DNA"/>
</dbReference>
<dbReference type="GO" id="GO:0022857">
    <property type="term" value="F:transmembrane transporter activity"/>
    <property type="evidence" value="ECO:0007669"/>
    <property type="project" value="InterPro"/>
</dbReference>
<keyword evidence="3 6" id="KW-0812">Transmembrane</keyword>
<feature type="transmembrane region" description="Helical" evidence="6">
    <location>
        <begin position="278"/>
        <end position="298"/>
    </location>
</feature>
<dbReference type="PANTHER" id="PTHR43791">
    <property type="entry name" value="PERMEASE-RELATED"/>
    <property type="match status" value="1"/>
</dbReference>
<keyword evidence="5 6" id="KW-0472">Membrane</keyword>
<feature type="transmembrane region" description="Helical" evidence="6">
    <location>
        <begin position="111"/>
        <end position="131"/>
    </location>
</feature>
<name>A0A316V5V1_9BASI</name>
<protein>
    <submittedName>
        <fullName evidence="8">MFS general substrate transporter</fullName>
    </submittedName>
</protein>
<feature type="transmembrane region" description="Helical" evidence="6">
    <location>
        <begin position="175"/>
        <end position="196"/>
    </location>
</feature>
<dbReference type="InterPro" id="IPR036259">
    <property type="entry name" value="MFS_trans_sf"/>
</dbReference>
<dbReference type="GO" id="GO:0016020">
    <property type="term" value="C:membrane"/>
    <property type="evidence" value="ECO:0007669"/>
    <property type="project" value="UniProtKB-SubCell"/>
</dbReference>
<evidence type="ECO:0000256" key="3">
    <source>
        <dbReference type="ARBA" id="ARBA00022692"/>
    </source>
</evidence>
<evidence type="ECO:0000256" key="2">
    <source>
        <dbReference type="ARBA" id="ARBA00022448"/>
    </source>
</evidence>
<comment type="subcellular location">
    <subcellularLocation>
        <location evidence="1">Membrane</location>
        <topology evidence="1">Multi-pass membrane protein</topology>
    </subcellularLocation>
</comment>
<accession>A0A316V5V1</accession>
<evidence type="ECO:0000256" key="5">
    <source>
        <dbReference type="ARBA" id="ARBA00023136"/>
    </source>
</evidence>
<dbReference type="AlphaFoldDB" id="A0A316V5V1"/>
<feature type="transmembrane region" description="Helical" evidence="6">
    <location>
        <begin position="241"/>
        <end position="266"/>
    </location>
</feature>
<evidence type="ECO:0000256" key="1">
    <source>
        <dbReference type="ARBA" id="ARBA00004141"/>
    </source>
</evidence>
<sequence length="454" mass="50826">RSLYGQILRRIDVRLLPFAVTVYFFSQLDKHNLGQAHARDFDADLHLKGNQFAGLLSIYFPCYLILHYISGIFLAQLRPRRLIPTTVLWCGVTTFCLTFCTNFTQMALGRLLLGMFEGSLSPCITILFASWYPMEKIATRLMLLHLASPISGLIGACVTAGFYQLDGMDGLQGWQWMFCVEGLTTILISFPGYWLLPNLVEQDGDRFKTNGERQIQRGKSRVPLNDFTWHQVLRPFTELKIYLYSITAASSQVASSNIANFGPMIIKEMGYEGAKINLLSAGPLALSVFIMLICAVLADRKGMRSSLLLPCLSLITIGQFLIFFDIHSKSVTYGAMYLIAGFSGPCNTLITVWCAGNIGPQYTKMATLALCLLSHTSATLISVNLFPPTDAPLFWHAHLAGLICIVIAIVSASLLTLVLWFENHKREKKAFWNLEHLSNEEFARLGDRHPGIRY</sequence>
<dbReference type="InterPro" id="IPR011701">
    <property type="entry name" value="MFS"/>
</dbReference>
<feature type="non-terminal residue" evidence="8">
    <location>
        <position position="454"/>
    </location>
</feature>
<dbReference type="GeneID" id="37017751"/>
<dbReference type="InterPro" id="IPR020846">
    <property type="entry name" value="MFS_dom"/>
</dbReference>
<keyword evidence="2" id="KW-0813">Transport</keyword>
<feature type="transmembrane region" description="Helical" evidence="6">
    <location>
        <begin position="367"/>
        <end position="387"/>
    </location>
</feature>
<dbReference type="RefSeq" id="XP_025352710.1">
    <property type="nucleotide sequence ID" value="XM_025495970.1"/>
</dbReference>
<dbReference type="OrthoDB" id="2962993at2759"/>
<feature type="transmembrane region" description="Helical" evidence="6">
    <location>
        <begin position="305"/>
        <end position="324"/>
    </location>
</feature>
<feature type="non-terminal residue" evidence="8">
    <location>
        <position position="1"/>
    </location>
</feature>